<dbReference type="Proteomes" id="UP001595583">
    <property type="component" value="Unassembled WGS sequence"/>
</dbReference>
<dbReference type="EMBL" id="JBHRTK010000028">
    <property type="protein sequence ID" value="MFC3208830.1"/>
    <property type="molecule type" value="Genomic_DNA"/>
</dbReference>
<evidence type="ECO:0000313" key="2">
    <source>
        <dbReference type="Proteomes" id="UP001595583"/>
    </source>
</evidence>
<keyword evidence="2" id="KW-1185">Reference proteome</keyword>
<protein>
    <submittedName>
        <fullName evidence="1">Glycosyltransferase family 2 protein</fullName>
    </submittedName>
</protein>
<sequence>MTDTVISLSSIPPRFGGLFPTLTSLLRQELPAREIRLNIPRAYRRFPNWDGRLPEVPAGITIHRCQEDLGPATKVLPTAKDLRGHDVDILFCDDDKIYDPDWHARFKAQARLRPNTCIVEAGETFPDIADTHRHPDRLPRATRRQKGLGYRLFRIATLGLIKPGQYRNSGYVDQISAWSGVLVRPDWFSDAAFDIPDILWTVDDPWLSGHLEMSGIPIWLNARSKQVASTDAGTIYALLKHVEDGHGRVEADLAAISYFRSRWNIWKKAGPVAQLNGMTTSMKALSLAGQEP</sequence>
<organism evidence="1 2">
    <name type="scientific">Aquamicrobium soli</name>
    <dbReference type="NCBI Taxonomy" id="1811518"/>
    <lineage>
        <taxon>Bacteria</taxon>
        <taxon>Pseudomonadati</taxon>
        <taxon>Pseudomonadota</taxon>
        <taxon>Alphaproteobacteria</taxon>
        <taxon>Hyphomicrobiales</taxon>
        <taxon>Phyllobacteriaceae</taxon>
        <taxon>Aquamicrobium</taxon>
    </lineage>
</organism>
<dbReference type="SUPFAM" id="SSF53448">
    <property type="entry name" value="Nucleotide-diphospho-sugar transferases"/>
    <property type="match status" value="1"/>
</dbReference>
<dbReference type="RefSeq" id="WP_378224642.1">
    <property type="nucleotide sequence ID" value="NZ_JBHRTK010000028.1"/>
</dbReference>
<dbReference type="InterPro" id="IPR029044">
    <property type="entry name" value="Nucleotide-diphossugar_trans"/>
</dbReference>
<evidence type="ECO:0000313" key="1">
    <source>
        <dbReference type="EMBL" id="MFC3208830.1"/>
    </source>
</evidence>
<name>A0ABV7KEX5_9HYPH</name>
<gene>
    <name evidence="1" type="ORF">ACFOHJ_21630</name>
</gene>
<comment type="caution">
    <text evidence="1">The sequence shown here is derived from an EMBL/GenBank/DDBJ whole genome shotgun (WGS) entry which is preliminary data.</text>
</comment>
<accession>A0ABV7KEX5</accession>
<reference evidence="2" key="1">
    <citation type="journal article" date="2019" name="Int. J. Syst. Evol. Microbiol.">
        <title>The Global Catalogue of Microorganisms (GCM) 10K type strain sequencing project: providing services to taxonomists for standard genome sequencing and annotation.</title>
        <authorList>
            <consortium name="The Broad Institute Genomics Platform"/>
            <consortium name="The Broad Institute Genome Sequencing Center for Infectious Disease"/>
            <person name="Wu L."/>
            <person name="Ma J."/>
        </authorList>
    </citation>
    <scope>NUCLEOTIDE SEQUENCE [LARGE SCALE GENOMIC DNA]</scope>
    <source>
        <strain evidence="2">KCTC 52165</strain>
    </source>
</reference>
<dbReference type="CDD" id="cd00761">
    <property type="entry name" value="Glyco_tranf_GTA_type"/>
    <property type="match status" value="1"/>
</dbReference>
<proteinExistence type="predicted"/>